<dbReference type="GO" id="GO:0009073">
    <property type="term" value="P:aromatic amino acid family biosynthetic process"/>
    <property type="evidence" value="ECO:0007669"/>
    <property type="project" value="InterPro"/>
</dbReference>
<dbReference type="STRING" id="1817892.AUK40_06130"/>
<protein>
    <submittedName>
        <fullName evidence="4">3-deoxy-7-phosphoheptulonate synthase</fullName>
    </submittedName>
</protein>
<accession>A0A1J5ILP6</accession>
<sequence length="337" mass="36916">MIIIMESSANEAQIKEVIAEIRDAGLKEIRLSGAAKVAIAAIGREQDLNQERIKGLEGVEKLMEIQEPYELVSREHRPEGSIIRIKGVEIGGKALTIMAGPCSVESEDQFRRIALEVKAAGATILRGGSFKWRTSPHAFQGLGLEGLMITKKIKEEVGLLSATEVLDPRQVEAVCQYSDILQVGTVSMQNYPLLREVGKSKMPVILKRGKWATYNEYLLAAEYIMAEGNENIILCERGIRTFVTETRSTIDINAIPYLKEKTHLPIIGDPSHGTGMRHLVPAISRAFIAAGADGLIIETHYDPEHAKTDADQTISTEAFAILMGEIEKIGGAVGRTI</sequence>
<dbReference type="InterPro" id="IPR052899">
    <property type="entry name" value="Class-I_DAHP_synthase"/>
</dbReference>
<dbReference type="InterPro" id="IPR041071">
    <property type="entry name" value="DAHP_snth_FXD"/>
</dbReference>
<dbReference type="PANTHER" id="PTHR43018">
    <property type="entry name" value="PHOSPHO-2-DEHYDRO-3-DEOXYHEPTONATE ALDOLASE"/>
    <property type="match status" value="1"/>
</dbReference>
<evidence type="ECO:0000313" key="4">
    <source>
        <dbReference type="EMBL" id="OIP95314.1"/>
    </source>
</evidence>
<dbReference type="EMBL" id="MNZT01000112">
    <property type="protein sequence ID" value="OIP95314.1"/>
    <property type="molecule type" value="Genomic_DNA"/>
</dbReference>
<feature type="domain" description="DAHP synthetase I/KDSA" evidence="2">
    <location>
        <begin position="87"/>
        <end position="327"/>
    </location>
</feature>
<dbReference type="InterPro" id="IPR006268">
    <property type="entry name" value="DAHP_syn_2"/>
</dbReference>
<evidence type="ECO:0000256" key="1">
    <source>
        <dbReference type="ARBA" id="ARBA00022679"/>
    </source>
</evidence>
<name>A0A1J5ILP6_9BACT</name>
<keyword evidence="1" id="KW-0808">Transferase</keyword>
<organism evidence="4 5">
    <name type="scientific">Candidatus Wirthbacteria bacterium CG2_30_54_11</name>
    <dbReference type="NCBI Taxonomy" id="1817892"/>
    <lineage>
        <taxon>Bacteria</taxon>
        <taxon>Candidatus Wirthbacteria</taxon>
    </lineage>
</organism>
<dbReference type="NCBIfam" id="NF006421">
    <property type="entry name" value="PRK08673.1"/>
    <property type="match status" value="1"/>
</dbReference>
<reference evidence="4 5" key="1">
    <citation type="journal article" date="2016" name="Environ. Microbiol.">
        <title>Genomic resolution of a cold subsurface aquifer community provides metabolic insights for novel microbes adapted to high CO concentrations.</title>
        <authorList>
            <person name="Probst A.J."/>
            <person name="Castelle C.J."/>
            <person name="Singh A."/>
            <person name="Brown C.T."/>
            <person name="Anantharaman K."/>
            <person name="Sharon I."/>
            <person name="Hug L.A."/>
            <person name="Burstein D."/>
            <person name="Emerson J.B."/>
            <person name="Thomas B.C."/>
            <person name="Banfield J.F."/>
        </authorList>
    </citation>
    <scope>NUCLEOTIDE SEQUENCE [LARGE SCALE GENOMIC DNA]</scope>
    <source>
        <strain evidence="4">CG2_30_54_11</strain>
    </source>
</reference>
<feature type="domain" description="DAHP synthase ferredoxin-like" evidence="3">
    <location>
        <begin position="1"/>
        <end position="67"/>
    </location>
</feature>
<dbReference type="PANTHER" id="PTHR43018:SF1">
    <property type="entry name" value="PROTEIN AROA(G)"/>
    <property type="match status" value="1"/>
</dbReference>
<dbReference type="InterPro" id="IPR013785">
    <property type="entry name" value="Aldolase_TIM"/>
</dbReference>
<dbReference type="NCBIfam" id="NF009239">
    <property type="entry name" value="PRK12595.1"/>
    <property type="match status" value="1"/>
</dbReference>
<dbReference type="GO" id="GO:0016740">
    <property type="term" value="F:transferase activity"/>
    <property type="evidence" value="ECO:0007669"/>
    <property type="project" value="UniProtKB-KW"/>
</dbReference>
<comment type="caution">
    <text evidence="4">The sequence shown here is derived from an EMBL/GenBank/DDBJ whole genome shotgun (WGS) entry which is preliminary data.</text>
</comment>
<dbReference type="Pfam" id="PF00793">
    <property type="entry name" value="DAHP_synth_1"/>
    <property type="match status" value="1"/>
</dbReference>
<dbReference type="AlphaFoldDB" id="A0A1J5ILP6"/>
<dbReference type="InterPro" id="IPR006218">
    <property type="entry name" value="DAHP1/KDSA"/>
</dbReference>
<evidence type="ECO:0000259" key="2">
    <source>
        <dbReference type="Pfam" id="PF00793"/>
    </source>
</evidence>
<proteinExistence type="predicted"/>
<dbReference type="Proteomes" id="UP000183245">
    <property type="component" value="Unassembled WGS sequence"/>
</dbReference>
<gene>
    <name evidence="4" type="ORF">AUK40_06130</name>
</gene>
<evidence type="ECO:0000259" key="3">
    <source>
        <dbReference type="Pfam" id="PF18152"/>
    </source>
</evidence>
<dbReference type="Gene3D" id="3.20.20.70">
    <property type="entry name" value="Aldolase class I"/>
    <property type="match status" value="1"/>
</dbReference>
<dbReference type="NCBIfam" id="TIGR01361">
    <property type="entry name" value="DAHP_synth_Bsub"/>
    <property type="match status" value="1"/>
</dbReference>
<dbReference type="Pfam" id="PF18152">
    <property type="entry name" value="DAHP_snth_FXD"/>
    <property type="match status" value="1"/>
</dbReference>
<dbReference type="SUPFAM" id="SSF51569">
    <property type="entry name" value="Aldolase"/>
    <property type="match status" value="1"/>
</dbReference>
<evidence type="ECO:0000313" key="5">
    <source>
        <dbReference type="Proteomes" id="UP000183245"/>
    </source>
</evidence>
<dbReference type="Gene3D" id="3.30.70.1140">
    <property type="entry name" value="Phospho-2-dehydro-3-deoxyheptonate aldolase, domain 1"/>
    <property type="match status" value="1"/>
</dbReference>
<dbReference type="GO" id="GO:0016832">
    <property type="term" value="F:aldehyde-lyase activity"/>
    <property type="evidence" value="ECO:0007669"/>
    <property type="project" value="InterPro"/>
</dbReference>